<evidence type="ECO:0000313" key="14">
    <source>
        <dbReference type="EMBL" id="SDB92070.1"/>
    </source>
</evidence>
<dbReference type="GO" id="GO:0042803">
    <property type="term" value="F:protein homodimerization activity"/>
    <property type="evidence" value="ECO:0007669"/>
    <property type="project" value="UniProtKB-ARBA"/>
</dbReference>
<feature type="binding site" evidence="11">
    <location>
        <position position="231"/>
    </location>
    <ligand>
        <name>ATP</name>
        <dbReference type="ChEBI" id="CHEBI:30616"/>
    </ligand>
</feature>
<evidence type="ECO:0000256" key="12">
    <source>
        <dbReference type="PROSITE-ProRule" id="PRU00182"/>
    </source>
</evidence>
<feature type="domain" description="Tyrosine--tRNA ligase SYY-like C-terminal" evidence="13">
    <location>
        <begin position="339"/>
        <end position="413"/>
    </location>
</feature>
<keyword evidence="5 11" id="KW-0067">ATP-binding</keyword>
<protein>
    <recommendedName>
        <fullName evidence="11">Tyrosine--tRNA ligase</fullName>
        <ecNumber evidence="11">6.1.1.1</ecNumber>
    </recommendedName>
    <alternativeName>
        <fullName evidence="11">Tyrosyl-tRNA synthetase</fullName>
        <shortName evidence="11">TyrRS</shortName>
    </alternativeName>
</protein>
<dbReference type="OrthoDB" id="9804243at2"/>
<dbReference type="AlphaFoldDB" id="A0A1G6HCT0"/>
<dbReference type="Pfam" id="PF00579">
    <property type="entry name" value="tRNA-synt_1b"/>
    <property type="match status" value="1"/>
</dbReference>
<keyword evidence="15" id="KW-1185">Reference proteome</keyword>
<comment type="similarity">
    <text evidence="10 11">Belongs to the class-I aminoacyl-tRNA synthetase family. TyrS type 1 subfamily.</text>
</comment>
<organism evidence="14 15">
    <name type="scientific">Raineyella antarctica</name>
    <dbReference type="NCBI Taxonomy" id="1577474"/>
    <lineage>
        <taxon>Bacteria</taxon>
        <taxon>Bacillati</taxon>
        <taxon>Actinomycetota</taxon>
        <taxon>Actinomycetes</taxon>
        <taxon>Propionibacteriales</taxon>
        <taxon>Propionibacteriaceae</taxon>
        <taxon>Raineyella</taxon>
    </lineage>
</organism>
<dbReference type="Proteomes" id="UP000199086">
    <property type="component" value="Unassembled WGS sequence"/>
</dbReference>
<dbReference type="PRINTS" id="PR01040">
    <property type="entry name" value="TRNASYNTHTYR"/>
</dbReference>
<comment type="caution">
    <text evidence="11">Lacks conserved residue(s) required for the propagation of feature annotation.</text>
</comment>
<dbReference type="InterPro" id="IPR024088">
    <property type="entry name" value="Tyr-tRNA-ligase_bac-type"/>
</dbReference>
<feature type="binding site" evidence="11">
    <location>
        <position position="168"/>
    </location>
    <ligand>
        <name>L-tyrosine</name>
        <dbReference type="ChEBI" id="CHEBI:58315"/>
    </ligand>
</feature>
<comment type="subcellular location">
    <subcellularLocation>
        <location evidence="1 11">Cytoplasm</location>
    </subcellularLocation>
</comment>
<dbReference type="Pfam" id="PF22421">
    <property type="entry name" value="SYY_C-terminal"/>
    <property type="match status" value="1"/>
</dbReference>
<dbReference type="InterPro" id="IPR002305">
    <property type="entry name" value="aa-tRNA-synth_Ic"/>
</dbReference>
<evidence type="ECO:0000256" key="6">
    <source>
        <dbReference type="ARBA" id="ARBA00022884"/>
    </source>
</evidence>
<dbReference type="InterPro" id="IPR054608">
    <property type="entry name" value="SYY-like_C"/>
</dbReference>
<dbReference type="PANTHER" id="PTHR11766">
    <property type="entry name" value="TYROSYL-TRNA SYNTHETASE"/>
    <property type="match status" value="1"/>
</dbReference>
<evidence type="ECO:0000256" key="2">
    <source>
        <dbReference type="ARBA" id="ARBA00022490"/>
    </source>
</evidence>
<keyword evidence="3 11" id="KW-0436">Ligase</keyword>
<keyword evidence="7 11" id="KW-0648">Protein biosynthesis</keyword>
<dbReference type="Gene3D" id="1.10.240.10">
    <property type="entry name" value="Tyrosyl-Transfer RNA Synthetase"/>
    <property type="match status" value="1"/>
</dbReference>
<proteinExistence type="inferred from homology"/>
<feature type="short sequence motif" description="'KMSKS' region" evidence="11">
    <location>
        <begin position="228"/>
        <end position="232"/>
    </location>
</feature>
<evidence type="ECO:0000256" key="9">
    <source>
        <dbReference type="ARBA" id="ARBA00048248"/>
    </source>
</evidence>
<keyword evidence="2 11" id="KW-0963">Cytoplasm</keyword>
<evidence type="ECO:0000313" key="15">
    <source>
        <dbReference type="Proteomes" id="UP000199086"/>
    </source>
</evidence>
<sequence length="422" mass="46461">MSDLFDELKLRGLVAQTTDEAALRAHLEAGPVNFYVGFDPTAPSIHHGHLVQIILAKRLQDAGHNPILLVGGATGLIGDPRQSGERVMNEADTVAEWTEKIRSQVSRFLDFEGPHAARVVNNYDWASQTSVIDFLRDVGKHFPVNRMLAREVVKSRLESGISFTEFSYVLLQSSDFRHLFREYGVTLQTGGNDQWGNLSAGVELIRRSDGGRAHAMSTPLITKADGSKFGKSEGGAIWLDPEMLSPYSLHQFFLNAEDEKVIEYLRVFTFRSDEQIAELEHSLRSEPWRRAAQHALADDVTTFVHGQEETRKAIAAAEAVFGRSDLAELDARTLRSVLSDISLTEVTAGEELPLVVDILEASGVVASKSAGRRAVNEGGAYLNNTKVTDPDARLTDEDLLHGSYVVARRGKKTIGGVEVRRG</sequence>
<evidence type="ECO:0000256" key="4">
    <source>
        <dbReference type="ARBA" id="ARBA00022741"/>
    </source>
</evidence>
<evidence type="ECO:0000256" key="1">
    <source>
        <dbReference type="ARBA" id="ARBA00004496"/>
    </source>
</evidence>
<dbReference type="HAMAP" id="MF_02006">
    <property type="entry name" value="Tyr_tRNA_synth_type1"/>
    <property type="match status" value="1"/>
</dbReference>
<evidence type="ECO:0000256" key="5">
    <source>
        <dbReference type="ARBA" id="ARBA00022840"/>
    </source>
</evidence>
<reference evidence="14 15" key="1">
    <citation type="submission" date="2016-06" db="EMBL/GenBank/DDBJ databases">
        <authorList>
            <person name="Olsen C.W."/>
            <person name="Carey S."/>
            <person name="Hinshaw L."/>
            <person name="Karasin A.I."/>
        </authorList>
    </citation>
    <scope>NUCLEOTIDE SEQUENCE [LARGE SCALE GENOMIC DNA]</scope>
    <source>
        <strain evidence="14 15">LZ-22</strain>
    </source>
</reference>
<dbReference type="GO" id="GO:0006437">
    <property type="term" value="P:tyrosyl-tRNA aminoacylation"/>
    <property type="evidence" value="ECO:0007669"/>
    <property type="project" value="UniProtKB-UniRule"/>
</dbReference>
<keyword evidence="6 12" id="KW-0694">RNA-binding</keyword>
<gene>
    <name evidence="11" type="primary">tyrS</name>
    <name evidence="14" type="ORF">GA0111570_108155</name>
</gene>
<dbReference type="FunFam" id="1.10.240.10:FF:000001">
    <property type="entry name" value="Tyrosine--tRNA ligase"/>
    <property type="match status" value="1"/>
</dbReference>
<accession>A0A1G6HCT0</accession>
<name>A0A1G6HCT0_9ACTN</name>
<dbReference type="PROSITE" id="PS50889">
    <property type="entry name" value="S4"/>
    <property type="match status" value="1"/>
</dbReference>
<feature type="binding site" evidence="11">
    <location>
        <position position="172"/>
    </location>
    <ligand>
        <name>L-tyrosine</name>
        <dbReference type="ChEBI" id="CHEBI:58315"/>
    </ligand>
</feature>
<dbReference type="InterPro" id="IPR036986">
    <property type="entry name" value="S4_RNA-bd_sf"/>
</dbReference>
<dbReference type="SUPFAM" id="SSF52374">
    <property type="entry name" value="Nucleotidylyl transferase"/>
    <property type="match status" value="1"/>
</dbReference>
<dbReference type="Gene3D" id="3.10.290.10">
    <property type="entry name" value="RNA-binding S4 domain"/>
    <property type="match status" value="1"/>
</dbReference>
<evidence type="ECO:0000256" key="3">
    <source>
        <dbReference type="ARBA" id="ARBA00022598"/>
    </source>
</evidence>
<dbReference type="STRING" id="1577474.GA0111570_108155"/>
<comment type="subunit">
    <text evidence="11">Homodimer.</text>
</comment>
<dbReference type="GO" id="GO:0005829">
    <property type="term" value="C:cytosol"/>
    <property type="evidence" value="ECO:0007669"/>
    <property type="project" value="TreeGrafter"/>
</dbReference>
<dbReference type="Gene3D" id="3.40.50.620">
    <property type="entry name" value="HUPs"/>
    <property type="match status" value="1"/>
</dbReference>
<keyword evidence="4 11" id="KW-0547">Nucleotide-binding</keyword>
<evidence type="ECO:0000256" key="8">
    <source>
        <dbReference type="ARBA" id="ARBA00023146"/>
    </source>
</evidence>
<dbReference type="InterPro" id="IPR002307">
    <property type="entry name" value="Tyr-tRNA-ligase"/>
</dbReference>
<dbReference type="SUPFAM" id="SSF55174">
    <property type="entry name" value="Alpha-L RNA-binding motif"/>
    <property type="match status" value="1"/>
</dbReference>
<feature type="binding site" evidence="11">
    <location>
        <position position="35"/>
    </location>
    <ligand>
        <name>L-tyrosine</name>
        <dbReference type="ChEBI" id="CHEBI:58315"/>
    </ligand>
</feature>
<dbReference type="PANTHER" id="PTHR11766:SF0">
    <property type="entry name" value="TYROSINE--TRNA LIGASE, MITOCHONDRIAL"/>
    <property type="match status" value="1"/>
</dbReference>
<keyword evidence="8 11" id="KW-0030">Aminoacyl-tRNA synthetase</keyword>
<evidence type="ECO:0000256" key="11">
    <source>
        <dbReference type="HAMAP-Rule" id="MF_02006"/>
    </source>
</evidence>
<dbReference type="CDD" id="cd00805">
    <property type="entry name" value="TyrRS_core"/>
    <property type="match status" value="1"/>
</dbReference>
<dbReference type="InterPro" id="IPR024107">
    <property type="entry name" value="Tyr-tRNA-ligase_bac_1"/>
</dbReference>
<dbReference type="EMBL" id="FMYF01000008">
    <property type="protein sequence ID" value="SDB92070.1"/>
    <property type="molecule type" value="Genomic_DNA"/>
</dbReference>
<dbReference type="EC" id="6.1.1.1" evidence="11"/>
<evidence type="ECO:0000256" key="7">
    <source>
        <dbReference type="ARBA" id="ARBA00022917"/>
    </source>
</evidence>
<dbReference type="NCBIfam" id="TIGR00234">
    <property type="entry name" value="tyrS"/>
    <property type="match status" value="1"/>
</dbReference>
<comment type="function">
    <text evidence="11">Catalyzes the attachment of tyrosine to tRNA(Tyr) in a two-step reaction: tyrosine is first activated by ATP to form Tyr-AMP and then transferred to the acceptor end of tRNA(Tyr).</text>
</comment>
<dbReference type="GO" id="GO:0004831">
    <property type="term" value="F:tyrosine-tRNA ligase activity"/>
    <property type="evidence" value="ECO:0007669"/>
    <property type="project" value="UniProtKB-UniRule"/>
</dbReference>
<dbReference type="FunFam" id="3.40.50.620:FF:000008">
    <property type="entry name" value="Tyrosine--tRNA ligase"/>
    <property type="match status" value="1"/>
</dbReference>
<evidence type="ECO:0000259" key="13">
    <source>
        <dbReference type="Pfam" id="PF22421"/>
    </source>
</evidence>
<comment type="catalytic activity">
    <reaction evidence="9 11">
        <text>tRNA(Tyr) + L-tyrosine + ATP = L-tyrosyl-tRNA(Tyr) + AMP + diphosphate + H(+)</text>
        <dbReference type="Rhea" id="RHEA:10220"/>
        <dbReference type="Rhea" id="RHEA-COMP:9706"/>
        <dbReference type="Rhea" id="RHEA-COMP:9707"/>
        <dbReference type="ChEBI" id="CHEBI:15378"/>
        <dbReference type="ChEBI" id="CHEBI:30616"/>
        <dbReference type="ChEBI" id="CHEBI:33019"/>
        <dbReference type="ChEBI" id="CHEBI:58315"/>
        <dbReference type="ChEBI" id="CHEBI:78442"/>
        <dbReference type="ChEBI" id="CHEBI:78536"/>
        <dbReference type="ChEBI" id="CHEBI:456215"/>
        <dbReference type="EC" id="6.1.1.1"/>
    </reaction>
</comment>
<dbReference type="RefSeq" id="WP_092611894.1">
    <property type="nucleotide sequence ID" value="NZ_FMYF01000008.1"/>
</dbReference>
<evidence type="ECO:0000256" key="10">
    <source>
        <dbReference type="ARBA" id="ARBA00060965"/>
    </source>
</evidence>
<dbReference type="GO" id="GO:0003723">
    <property type="term" value="F:RNA binding"/>
    <property type="evidence" value="ECO:0007669"/>
    <property type="project" value="UniProtKB-KW"/>
</dbReference>
<dbReference type="InterPro" id="IPR014729">
    <property type="entry name" value="Rossmann-like_a/b/a_fold"/>
</dbReference>
<dbReference type="GO" id="GO:0005524">
    <property type="term" value="F:ATP binding"/>
    <property type="evidence" value="ECO:0007669"/>
    <property type="project" value="UniProtKB-UniRule"/>
</dbReference>